<dbReference type="Pfam" id="PF08101">
    <property type="entry name" value="Msb1-Mug8_dom"/>
    <property type="match status" value="1"/>
</dbReference>
<dbReference type="PANTHER" id="PTHR28093:SF1">
    <property type="entry name" value="MORPHOGENESIS-RELATED PROTEIN MSB1"/>
    <property type="match status" value="1"/>
</dbReference>
<dbReference type="STRING" id="1314782.A0A165SEA8"/>
<dbReference type="InParanoid" id="A0A165SEA8"/>
<dbReference type="Proteomes" id="UP000076761">
    <property type="component" value="Unassembled WGS sequence"/>
</dbReference>
<protein>
    <recommendedName>
        <fullName evidence="2">Meiotically up-regulated protein Msb1/Mug8 domain-containing protein</fullName>
    </recommendedName>
</protein>
<gene>
    <name evidence="3" type="ORF">NEOLEDRAFT_385277</name>
</gene>
<evidence type="ECO:0000313" key="4">
    <source>
        <dbReference type="Proteomes" id="UP000076761"/>
    </source>
</evidence>
<feature type="compositionally biased region" description="Low complexity" evidence="1">
    <location>
        <begin position="38"/>
        <end position="52"/>
    </location>
</feature>
<dbReference type="InterPro" id="IPR008936">
    <property type="entry name" value="Rho_GTPase_activation_prot"/>
</dbReference>
<dbReference type="InterPro" id="IPR037508">
    <property type="entry name" value="Msb1/Mug8"/>
</dbReference>
<dbReference type="OrthoDB" id="3362494at2759"/>
<feature type="compositionally biased region" description="Pro residues" evidence="1">
    <location>
        <begin position="592"/>
        <end position="601"/>
    </location>
</feature>
<feature type="compositionally biased region" description="Basic and acidic residues" evidence="1">
    <location>
        <begin position="53"/>
        <end position="69"/>
    </location>
</feature>
<dbReference type="InterPro" id="IPR012965">
    <property type="entry name" value="Msb1/Mug8_dom"/>
</dbReference>
<feature type="region of interest" description="Disordered" evidence="1">
    <location>
        <begin position="725"/>
        <end position="745"/>
    </location>
</feature>
<accession>A0A165SEA8</accession>
<feature type="region of interest" description="Disordered" evidence="1">
    <location>
        <begin position="935"/>
        <end position="1076"/>
    </location>
</feature>
<dbReference type="AlphaFoldDB" id="A0A165SEA8"/>
<evidence type="ECO:0000259" key="2">
    <source>
        <dbReference type="Pfam" id="PF08101"/>
    </source>
</evidence>
<evidence type="ECO:0000256" key="1">
    <source>
        <dbReference type="SAM" id="MobiDB-lite"/>
    </source>
</evidence>
<feature type="region of interest" description="Disordered" evidence="1">
    <location>
        <begin position="663"/>
        <end position="688"/>
    </location>
</feature>
<feature type="compositionally biased region" description="Pro residues" evidence="1">
    <location>
        <begin position="663"/>
        <end position="674"/>
    </location>
</feature>
<feature type="compositionally biased region" description="Acidic residues" evidence="1">
    <location>
        <begin position="973"/>
        <end position="988"/>
    </location>
</feature>
<feature type="region of interest" description="Disordered" evidence="1">
    <location>
        <begin position="459"/>
        <end position="520"/>
    </location>
</feature>
<proteinExistence type="predicted"/>
<keyword evidence="4" id="KW-1185">Reference proteome</keyword>
<organism evidence="3 4">
    <name type="scientific">Neolentinus lepideus HHB14362 ss-1</name>
    <dbReference type="NCBI Taxonomy" id="1314782"/>
    <lineage>
        <taxon>Eukaryota</taxon>
        <taxon>Fungi</taxon>
        <taxon>Dikarya</taxon>
        <taxon>Basidiomycota</taxon>
        <taxon>Agaricomycotina</taxon>
        <taxon>Agaricomycetes</taxon>
        <taxon>Gloeophyllales</taxon>
        <taxon>Gloeophyllaceae</taxon>
        <taxon>Neolentinus</taxon>
    </lineage>
</organism>
<feature type="domain" description="Meiotically up-regulated protein Msb1/Mug8" evidence="2">
    <location>
        <begin position="140"/>
        <end position="657"/>
    </location>
</feature>
<sequence length="1113" mass="118631">MPSFLNKVFGRNKDEKESSKQPKRGSTQSSLLEGKFEAVSPSVSPSAANFAERAQEKEKSKQKEKEREGGFPAVFRVRSGATSPILETSKRVEEPPHLSLNLPSLKDERSLQQLESVFEADPDSRITLSDAVIGEKRLTPAEALVLVQTCSQAIVDRGLQTLGVMHPHWYSASPDTQRRLISLFIHSLNSNTPDPSKFESEVGYTRSPHDIAAVLRWGLRHLKFETDSFGKDPSWYTTFYEAEKAASYPPAAYSTKLVPLLPPPHADLLSVTLDIVSSLAAHGEANGISGSKLTKFLGLWLLTAKRVEGSDDWKRFYARWEWAGRVLEHLFLAKIRDEALKQRMPKRLTELVAQYPYDKSTDGMLARPRFSTRKYDALYVRIEIEVPRETSLKLKQDPLGIITAAFRSESVHQGDDDAVWSAIKGKAQSGEIDASSQRLLSSIFADETVRLLSLVPAEKEGSSTDSSPPPSAALLSPSPIIRVNEPVSRSRAASAGDFDKGKTNGHAKDVSGSTSKAHQVYGGTGATDWAQFSTTGFGESSNGTKLALTLMDKDVEVTSPPANLARPKSSPRRKSSPPERGRGTASSQTPSPSTPISPIKPPKSTLVSVVQLDEAFIDFWSDALTDPISADWPSFVVCQLKSAVPEFKAFGWLVIEETLVHPPEPMPSPRPSSPRPSTQSAGGRKSSTFSIGKRKFSLFGNKDNEQTFSGGLKKKEKVGKGVRVGEMGEVLPEEDEKVHEDVKAGNGHGLKDAVAAVATAKVGAGVLAAAQAEEKESAAAEAASPSPPAEGQEPTVLATEQPAPAETTLELERIPLPAEDESPVATAAAVVSETPLASQEKDILIEGKSTENANTVPAAIVPVDATGEALPPAPETVVMSGATPGPQLALASSEPVAAAAADEVQVQAAYVEPSTGAEGSVLAKELATGEEFALVEEGAPPEEVVEVAPANAGPDQLVDAPQDVAEPNVPSAETEEHETPEAEAEVESAAEPTVTEPTLASSNGVDVTEVPERPVASEPEPETVSPQTAEVQSVVPEPVGAEPATSHPAAEPASSQVSESIAKAPSTEDVIGNQPSPEVLEHVVPEADETEVVTSTFDNEILEQGNVHEELGL</sequence>
<dbReference type="EMBL" id="KV425574">
    <property type="protein sequence ID" value="KZT25029.1"/>
    <property type="molecule type" value="Genomic_DNA"/>
</dbReference>
<evidence type="ECO:0000313" key="3">
    <source>
        <dbReference type="EMBL" id="KZT25029.1"/>
    </source>
</evidence>
<reference evidence="3 4" key="1">
    <citation type="journal article" date="2016" name="Mol. Biol. Evol.">
        <title>Comparative Genomics of Early-Diverging Mushroom-Forming Fungi Provides Insights into the Origins of Lignocellulose Decay Capabilities.</title>
        <authorList>
            <person name="Nagy L.G."/>
            <person name="Riley R."/>
            <person name="Tritt A."/>
            <person name="Adam C."/>
            <person name="Daum C."/>
            <person name="Floudas D."/>
            <person name="Sun H."/>
            <person name="Yadav J.S."/>
            <person name="Pangilinan J."/>
            <person name="Larsson K.H."/>
            <person name="Matsuura K."/>
            <person name="Barry K."/>
            <person name="Labutti K."/>
            <person name="Kuo R."/>
            <person name="Ohm R.A."/>
            <person name="Bhattacharya S.S."/>
            <person name="Shirouzu T."/>
            <person name="Yoshinaga Y."/>
            <person name="Martin F.M."/>
            <person name="Grigoriev I.V."/>
            <person name="Hibbett D.S."/>
        </authorList>
    </citation>
    <scope>NUCLEOTIDE SEQUENCE [LARGE SCALE GENOMIC DNA]</scope>
    <source>
        <strain evidence="3 4">HHB14362 ss-1</strain>
    </source>
</reference>
<feature type="region of interest" description="Disordered" evidence="1">
    <location>
        <begin position="558"/>
        <end position="602"/>
    </location>
</feature>
<feature type="compositionally biased region" description="Basic and acidic residues" evidence="1">
    <location>
        <begin position="11"/>
        <end position="20"/>
    </location>
</feature>
<feature type="region of interest" description="Disordered" evidence="1">
    <location>
        <begin position="770"/>
        <end position="806"/>
    </location>
</feature>
<dbReference type="Gene3D" id="1.10.555.10">
    <property type="entry name" value="Rho GTPase activation protein"/>
    <property type="match status" value="1"/>
</dbReference>
<name>A0A165SEA8_9AGAM</name>
<feature type="compositionally biased region" description="Polar residues" evidence="1">
    <location>
        <begin position="678"/>
        <end position="688"/>
    </location>
</feature>
<dbReference type="PANTHER" id="PTHR28093">
    <property type="entry name" value="MORPHOGENESIS-RELATED PROTEIN MSB1"/>
    <property type="match status" value="1"/>
</dbReference>
<feature type="region of interest" description="Disordered" evidence="1">
    <location>
        <begin position="1"/>
        <end position="74"/>
    </location>
</feature>
<feature type="compositionally biased region" description="Basic and acidic residues" evidence="1">
    <location>
        <begin position="497"/>
        <end position="509"/>
    </location>
</feature>